<feature type="domain" description="YCII-related" evidence="2">
    <location>
        <begin position="1"/>
        <end position="86"/>
    </location>
</feature>
<dbReference type="NCBIfam" id="NF009508">
    <property type="entry name" value="PRK12866.1"/>
    <property type="match status" value="1"/>
</dbReference>
<dbReference type="Pfam" id="PF03795">
    <property type="entry name" value="YCII"/>
    <property type="match status" value="1"/>
</dbReference>
<dbReference type="Proteomes" id="UP001596031">
    <property type="component" value="Unassembled WGS sequence"/>
</dbReference>
<evidence type="ECO:0000313" key="3">
    <source>
        <dbReference type="EMBL" id="MFC5509795.1"/>
    </source>
</evidence>
<dbReference type="Gene3D" id="3.30.70.1060">
    <property type="entry name" value="Dimeric alpha+beta barrel"/>
    <property type="match status" value="1"/>
</dbReference>
<comment type="similarity">
    <text evidence="1">Belongs to the YciI family.</text>
</comment>
<accession>A0ABW0PAX9</accession>
<dbReference type="InterPro" id="IPR005545">
    <property type="entry name" value="YCII"/>
</dbReference>
<evidence type="ECO:0000256" key="1">
    <source>
        <dbReference type="ARBA" id="ARBA00007689"/>
    </source>
</evidence>
<keyword evidence="4" id="KW-1185">Reference proteome</keyword>
<name>A0ABW0PAX9_9BURK</name>
<dbReference type="PANTHER" id="PTHR33606:SF3">
    <property type="entry name" value="PROTEIN YCII"/>
    <property type="match status" value="1"/>
</dbReference>
<gene>
    <name evidence="3" type="ORF">ACFPOU_01485</name>
</gene>
<dbReference type="InterPro" id="IPR051807">
    <property type="entry name" value="Sec-metab_biosynth-assoc"/>
</dbReference>
<reference evidence="4" key="1">
    <citation type="journal article" date="2019" name="Int. J. Syst. Evol. Microbiol.">
        <title>The Global Catalogue of Microorganisms (GCM) 10K type strain sequencing project: providing services to taxonomists for standard genome sequencing and annotation.</title>
        <authorList>
            <consortium name="The Broad Institute Genomics Platform"/>
            <consortium name="The Broad Institute Genome Sequencing Center for Infectious Disease"/>
            <person name="Wu L."/>
            <person name="Ma J."/>
        </authorList>
    </citation>
    <scope>NUCLEOTIDE SEQUENCE [LARGE SCALE GENOMIC DNA]</scope>
    <source>
        <strain evidence="4">CCUG 38813</strain>
    </source>
</reference>
<proteinExistence type="inferred from homology"/>
<comment type="caution">
    <text evidence="3">The sequence shown here is derived from an EMBL/GenBank/DDBJ whole genome shotgun (WGS) entry which is preliminary data.</text>
</comment>
<dbReference type="SUPFAM" id="SSF54909">
    <property type="entry name" value="Dimeric alpha+beta barrel"/>
    <property type="match status" value="1"/>
</dbReference>
<dbReference type="RefSeq" id="WP_379716111.1">
    <property type="nucleotide sequence ID" value="NZ_JBHSMS010000006.1"/>
</dbReference>
<protein>
    <submittedName>
        <fullName evidence="3">YciI-like protein</fullName>
    </submittedName>
</protein>
<dbReference type="PANTHER" id="PTHR33606">
    <property type="entry name" value="PROTEIN YCII"/>
    <property type="match status" value="1"/>
</dbReference>
<sequence length="102" mass="11396">MHFLLTYDLAPDYLERRAEFRNAHLKLAWEAQARGELVLAGALDEPADRALLVFHCDSPQTPQLFAATDPYVTNGLVRAFHVRRWNTVVGDLAATPVHPTGT</sequence>
<organism evidence="3 4">
    <name type="scientific">Massilia jejuensis</name>
    <dbReference type="NCBI Taxonomy" id="648894"/>
    <lineage>
        <taxon>Bacteria</taxon>
        <taxon>Pseudomonadati</taxon>
        <taxon>Pseudomonadota</taxon>
        <taxon>Betaproteobacteria</taxon>
        <taxon>Burkholderiales</taxon>
        <taxon>Oxalobacteraceae</taxon>
        <taxon>Telluria group</taxon>
        <taxon>Massilia</taxon>
    </lineage>
</organism>
<evidence type="ECO:0000259" key="2">
    <source>
        <dbReference type="Pfam" id="PF03795"/>
    </source>
</evidence>
<dbReference type="EMBL" id="JBHSMS010000006">
    <property type="protein sequence ID" value="MFC5509795.1"/>
    <property type="molecule type" value="Genomic_DNA"/>
</dbReference>
<dbReference type="InterPro" id="IPR011008">
    <property type="entry name" value="Dimeric_a/b-barrel"/>
</dbReference>
<evidence type="ECO:0000313" key="4">
    <source>
        <dbReference type="Proteomes" id="UP001596031"/>
    </source>
</evidence>